<dbReference type="AlphaFoldDB" id="A0A6A7CAH1"/>
<dbReference type="Proteomes" id="UP000799421">
    <property type="component" value="Unassembled WGS sequence"/>
</dbReference>
<gene>
    <name evidence="2" type="ORF">K470DRAFT_254057</name>
</gene>
<evidence type="ECO:0000256" key="1">
    <source>
        <dbReference type="SAM" id="MobiDB-lite"/>
    </source>
</evidence>
<protein>
    <recommendedName>
        <fullName evidence="4">BZIP domain-containing protein</fullName>
    </recommendedName>
</protein>
<evidence type="ECO:0000313" key="3">
    <source>
        <dbReference type="Proteomes" id="UP000799421"/>
    </source>
</evidence>
<evidence type="ECO:0008006" key="4">
    <source>
        <dbReference type="Google" id="ProtNLM"/>
    </source>
</evidence>
<feature type="region of interest" description="Disordered" evidence="1">
    <location>
        <begin position="1"/>
        <end position="23"/>
    </location>
</feature>
<sequence length="209" mass="23377">MFTPEERRLRNRNAQAKLRSDRKKKAETLEKYVRILRWGLKECLEQRKQGGNCQGPGLGEVPKGPDPESTYVPEAVHGLENFGPIFLPLTPAKLEEILQRTADMDPSPIESLEPETPSIWTETPLSTGPSLEPIPCPTVGFGDEIFPGFDPSVFPSYGAESCPPWLPEWMVGPLYTDDGEEWAERDTANNALFPEYNGWMHSCNGTGQM</sequence>
<keyword evidence="3" id="KW-1185">Reference proteome</keyword>
<accession>A0A6A7CAH1</accession>
<name>A0A6A7CAH1_9PEZI</name>
<dbReference type="CDD" id="cd14686">
    <property type="entry name" value="bZIP"/>
    <property type="match status" value="1"/>
</dbReference>
<reference evidence="2" key="1">
    <citation type="journal article" date="2020" name="Stud. Mycol.">
        <title>101 Dothideomycetes genomes: a test case for predicting lifestyles and emergence of pathogens.</title>
        <authorList>
            <person name="Haridas S."/>
            <person name="Albert R."/>
            <person name="Binder M."/>
            <person name="Bloem J."/>
            <person name="Labutti K."/>
            <person name="Salamov A."/>
            <person name="Andreopoulos B."/>
            <person name="Baker S."/>
            <person name="Barry K."/>
            <person name="Bills G."/>
            <person name="Bluhm B."/>
            <person name="Cannon C."/>
            <person name="Castanera R."/>
            <person name="Culley D."/>
            <person name="Daum C."/>
            <person name="Ezra D."/>
            <person name="Gonzalez J."/>
            <person name="Henrissat B."/>
            <person name="Kuo A."/>
            <person name="Liang C."/>
            <person name="Lipzen A."/>
            <person name="Lutzoni F."/>
            <person name="Magnuson J."/>
            <person name="Mondo S."/>
            <person name="Nolan M."/>
            <person name="Ohm R."/>
            <person name="Pangilinan J."/>
            <person name="Park H.-J."/>
            <person name="Ramirez L."/>
            <person name="Alfaro M."/>
            <person name="Sun H."/>
            <person name="Tritt A."/>
            <person name="Yoshinaga Y."/>
            <person name="Zwiers L.-H."/>
            <person name="Turgeon B."/>
            <person name="Goodwin S."/>
            <person name="Spatafora J."/>
            <person name="Crous P."/>
            <person name="Grigoriev I."/>
        </authorList>
    </citation>
    <scope>NUCLEOTIDE SEQUENCE</scope>
    <source>
        <strain evidence="2">CBS 480.64</strain>
    </source>
</reference>
<dbReference type="EMBL" id="MU005957">
    <property type="protein sequence ID" value="KAF2864403.1"/>
    <property type="molecule type" value="Genomic_DNA"/>
</dbReference>
<organism evidence="2 3">
    <name type="scientific">Piedraia hortae CBS 480.64</name>
    <dbReference type="NCBI Taxonomy" id="1314780"/>
    <lineage>
        <taxon>Eukaryota</taxon>
        <taxon>Fungi</taxon>
        <taxon>Dikarya</taxon>
        <taxon>Ascomycota</taxon>
        <taxon>Pezizomycotina</taxon>
        <taxon>Dothideomycetes</taxon>
        <taxon>Dothideomycetidae</taxon>
        <taxon>Capnodiales</taxon>
        <taxon>Piedraiaceae</taxon>
        <taxon>Piedraia</taxon>
    </lineage>
</organism>
<proteinExistence type="predicted"/>
<evidence type="ECO:0000313" key="2">
    <source>
        <dbReference type="EMBL" id="KAF2864403.1"/>
    </source>
</evidence>